<evidence type="ECO:0000313" key="3">
    <source>
        <dbReference type="Proteomes" id="UP000676336"/>
    </source>
</evidence>
<protein>
    <submittedName>
        <fullName evidence="2">Uncharacterized protein</fullName>
    </submittedName>
</protein>
<dbReference type="Proteomes" id="UP000676336">
    <property type="component" value="Unassembled WGS sequence"/>
</dbReference>
<feature type="non-terminal residue" evidence="2">
    <location>
        <position position="80"/>
    </location>
</feature>
<name>A0A8S2Z336_9BILA</name>
<dbReference type="AlphaFoldDB" id="A0A8S2Z336"/>
<evidence type="ECO:0000313" key="2">
    <source>
        <dbReference type="EMBL" id="CAF4598000.1"/>
    </source>
</evidence>
<feature type="non-terminal residue" evidence="2">
    <location>
        <position position="1"/>
    </location>
</feature>
<accession>A0A8S2Z336</accession>
<reference evidence="2" key="1">
    <citation type="submission" date="2021-02" db="EMBL/GenBank/DDBJ databases">
        <authorList>
            <person name="Nowell W R."/>
        </authorList>
    </citation>
    <scope>NUCLEOTIDE SEQUENCE</scope>
</reference>
<proteinExistence type="predicted"/>
<comment type="caution">
    <text evidence="2">The sequence shown here is derived from an EMBL/GenBank/DDBJ whole genome shotgun (WGS) entry which is preliminary data.</text>
</comment>
<evidence type="ECO:0000256" key="1">
    <source>
        <dbReference type="SAM" id="MobiDB-lite"/>
    </source>
</evidence>
<gene>
    <name evidence="2" type="ORF">SMN809_LOCUS38953</name>
</gene>
<sequence>SDTQLFVEKTERKKAQQQRRWQSEPLDFLNKNEIDRISTNLRSIRQELEQSKLILAGNLVNENIGEIISDVHSQDKLTEA</sequence>
<dbReference type="EMBL" id="CAJOBI010103296">
    <property type="protein sequence ID" value="CAF4598000.1"/>
    <property type="molecule type" value="Genomic_DNA"/>
</dbReference>
<organism evidence="2 3">
    <name type="scientific">Rotaria magnacalcarata</name>
    <dbReference type="NCBI Taxonomy" id="392030"/>
    <lineage>
        <taxon>Eukaryota</taxon>
        <taxon>Metazoa</taxon>
        <taxon>Spiralia</taxon>
        <taxon>Gnathifera</taxon>
        <taxon>Rotifera</taxon>
        <taxon>Eurotatoria</taxon>
        <taxon>Bdelloidea</taxon>
        <taxon>Philodinida</taxon>
        <taxon>Philodinidae</taxon>
        <taxon>Rotaria</taxon>
    </lineage>
</organism>
<feature type="region of interest" description="Disordered" evidence="1">
    <location>
        <begin position="1"/>
        <end position="22"/>
    </location>
</feature>